<dbReference type="AlphaFoldDB" id="A0AAV1NEZ5"/>
<dbReference type="EMBL" id="CAWUFR010000032">
    <property type="protein sequence ID" value="CAK6958121.1"/>
    <property type="molecule type" value="Genomic_DNA"/>
</dbReference>
<dbReference type="PANTHER" id="PTHR37162:SF11">
    <property type="match status" value="1"/>
</dbReference>
<dbReference type="SUPFAM" id="SSF53098">
    <property type="entry name" value="Ribonuclease H-like"/>
    <property type="match status" value="1"/>
</dbReference>
<dbReference type="PANTHER" id="PTHR37162">
    <property type="entry name" value="HAT FAMILY DIMERISATION DOMAINCONTAINING PROTEIN-RELATED"/>
    <property type="match status" value="1"/>
</dbReference>
<reference evidence="1 2" key="1">
    <citation type="submission" date="2024-01" db="EMBL/GenBank/DDBJ databases">
        <authorList>
            <person name="Alioto T."/>
            <person name="Alioto T."/>
            <person name="Gomez Garrido J."/>
        </authorList>
    </citation>
    <scope>NUCLEOTIDE SEQUENCE [LARGE SCALE GENOMIC DNA]</scope>
</reference>
<keyword evidence="2" id="KW-1185">Reference proteome</keyword>
<organism evidence="1 2">
    <name type="scientific">Scomber scombrus</name>
    <name type="common">Atlantic mackerel</name>
    <name type="synonym">Scomber vernalis</name>
    <dbReference type="NCBI Taxonomy" id="13677"/>
    <lineage>
        <taxon>Eukaryota</taxon>
        <taxon>Metazoa</taxon>
        <taxon>Chordata</taxon>
        <taxon>Craniata</taxon>
        <taxon>Vertebrata</taxon>
        <taxon>Euteleostomi</taxon>
        <taxon>Actinopterygii</taxon>
        <taxon>Neopterygii</taxon>
        <taxon>Teleostei</taxon>
        <taxon>Neoteleostei</taxon>
        <taxon>Acanthomorphata</taxon>
        <taxon>Pelagiaria</taxon>
        <taxon>Scombriformes</taxon>
        <taxon>Scombridae</taxon>
        <taxon>Scomber</taxon>
    </lineage>
</organism>
<accession>A0AAV1NEZ5</accession>
<protein>
    <submittedName>
        <fullName evidence="1">Uncharacterized protein LOC113047302</fullName>
    </submittedName>
</protein>
<evidence type="ECO:0000313" key="2">
    <source>
        <dbReference type="Proteomes" id="UP001314229"/>
    </source>
</evidence>
<dbReference type="InterPro" id="IPR012337">
    <property type="entry name" value="RNaseH-like_sf"/>
</dbReference>
<name>A0AAV1NEZ5_SCOSC</name>
<evidence type="ECO:0000313" key="1">
    <source>
        <dbReference type="EMBL" id="CAK6958121.1"/>
    </source>
</evidence>
<gene>
    <name evidence="1" type="ORF">FSCOSCO3_A034956</name>
</gene>
<dbReference type="Proteomes" id="UP001314229">
    <property type="component" value="Unassembled WGS sequence"/>
</dbReference>
<comment type="caution">
    <text evidence="1">The sequence shown here is derived from an EMBL/GenBank/DDBJ whole genome shotgun (WGS) entry which is preliminary data.</text>
</comment>
<proteinExistence type="predicted"/>
<sequence length="212" mass="23929">MGHSTAEDLLEKFKEYTKELNLRNMLSLSMDGPAVNWKFVNLLQKEHAEQFAGTQIQIVGSCGLHTLHNAFKGGFELWMVEKVLKALHFLFHCAPARREDFTSATATSTFPLPFCGHRWLENVPSVERALEVWPSIVKYVDLVKSKKVKIPGTSSFDSICEAQMDPLLLAKFHFFMAISQAFQPFLAKYDALPLGGLGKFDPGNHSQQQQQQ</sequence>